<evidence type="ECO:0000313" key="1">
    <source>
        <dbReference type="EMBL" id="KAH7993280.1"/>
    </source>
</evidence>
<dbReference type="EMBL" id="CM037616">
    <property type="protein sequence ID" value="KAH7993280.1"/>
    <property type="molecule type" value="Genomic_DNA"/>
</dbReference>
<sequence length="102" mass="11152">MPAPGQELKVVTSAKVTPSRPKGQGCGKSYNPDVPFRVVGLPALPLQDQDHRRPARGLVGLDPFILASYNGVTLEREFRVHMDAAGDVGFGIYFDGLWSWEV</sequence>
<organism evidence="1 2">
    <name type="scientific">Sphaerodactylus townsendi</name>
    <dbReference type="NCBI Taxonomy" id="933632"/>
    <lineage>
        <taxon>Eukaryota</taxon>
        <taxon>Metazoa</taxon>
        <taxon>Chordata</taxon>
        <taxon>Craniata</taxon>
        <taxon>Vertebrata</taxon>
        <taxon>Euteleostomi</taxon>
        <taxon>Lepidosauria</taxon>
        <taxon>Squamata</taxon>
        <taxon>Bifurcata</taxon>
        <taxon>Gekkota</taxon>
        <taxon>Sphaerodactylidae</taxon>
        <taxon>Sphaerodactylus</taxon>
    </lineage>
</organism>
<comment type="caution">
    <text evidence="1">The sequence shown here is derived from an EMBL/GenBank/DDBJ whole genome shotgun (WGS) entry which is preliminary data.</text>
</comment>
<gene>
    <name evidence="1" type="ORF">K3G42_030315</name>
</gene>
<keyword evidence="2" id="KW-1185">Reference proteome</keyword>
<protein>
    <submittedName>
        <fullName evidence="1">Uncharacterized protein</fullName>
    </submittedName>
</protein>
<reference evidence="1" key="1">
    <citation type="submission" date="2021-08" db="EMBL/GenBank/DDBJ databases">
        <title>The first chromosome-level gecko genome reveals the dynamic sex chromosomes of Neotropical dwarf geckos (Sphaerodactylidae: Sphaerodactylus).</title>
        <authorList>
            <person name="Pinto B.J."/>
            <person name="Keating S.E."/>
            <person name="Gamble T."/>
        </authorList>
    </citation>
    <scope>NUCLEOTIDE SEQUENCE</scope>
    <source>
        <strain evidence="1">TG3544</strain>
    </source>
</reference>
<evidence type="ECO:0000313" key="2">
    <source>
        <dbReference type="Proteomes" id="UP000827872"/>
    </source>
</evidence>
<dbReference type="Proteomes" id="UP000827872">
    <property type="component" value="Linkage Group LG03"/>
</dbReference>
<proteinExistence type="predicted"/>
<accession>A0ACB8ELZ2</accession>
<name>A0ACB8ELZ2_9SAUR</name>